<feature type="region of interest" description="Disordered" evidence="1">
    <location>
        <begin position="1"/>
        <end position="36"/>
    </location>
</feature>
<gene>
    <name evidence="3" type="ORF">ANN_00640</name>
</gene>
<organism evidence="3 4">
    <name type="scientific">Periplaneta americana</name>
    <name type="common">American cockroach</name>
    <name type="synonym">Blatta americana</name>
    <dbReference type="NCBI Taxonomy" id="6978"/>
    <lineage>
        <taxon>Eukaryota</taxon>
        <taxon>Metazoa</taxon>
        <taxon>Ecdysozoa</taxon>
        <taxon>Arthropoda</taxon>
        <taxon>Hexapoda</taxon>
        <taxon>Insecta</taxon>
        <taxon>Pterygota</taxon>
        <taxon>Neoptera</taxon>
        <taxon>Polyneoptera</taxon>
        <taxon>Dictyoptera</taxon>
        <taxon>Blattodea</taxon>
        <taxon>Blattoidea</taxon>
        <taxon>Blattidae</taxon>
        <taxon>Blattinae</taxon>
        <taxon>Periplaneta</taxon>
    </lineage>
</organism>
<sequence>MRQRGAEQRTVSARERAKITVPKERSKASTSFRRPNAGWRRRMEGAALERIPNLSAEQSDGITVFRISTMTSLMLHRCRTGSISLQGWWQYPSANTCGVTVSASGRETSSFVPILLQRDVIDVHRSGEIRNTLIGTSGGAFSKHEYAAKLSVFSRCGFGNAPNLRTGAGHGCALRSVVSRPIPGRPRITTREEDAMLLREVENHPFRTASQLKIASNFPNSPHTMMRRFRERGIRCRRAMRTTFDDGACRGPSSVCYSPTRFLLEKCHFLRRGVLERIHGRFTAKVYEYILANVMIASVREQYPEGTLFVQQDNHPVHTPNRIQRWFTRRRDVDLVDWSPKSPYMNPIENLWAAVKRVLRSNWAEQPPVRTADELWDRVAMNLDLFHNLVDSMLRRMRAVVDAGGLWTRY</sequence>
<feature type="domain" description="Tc1-like transposase DDE" evidence="2">
    <location>
        <begin position="294"/>
        <end position="361"/>
    </location>
</feature>
<dbReference type="Gene3D" id="3.30.420.10">
    <property type="entry name" value="Ribonuclease H-like superfamily/Ribonuclease H"/>
    <property type="match status" value="1"/>
</dbReference>
<dbReference type="InterPro" id="IPR036397">
    <property type="entry name" value="RNaseH_sf"/>
</dbReference>
<reference evidence="3 4" key="1">
    <citation type="journal article" date="2022" name="Allergy">
        <title>Genome assembly and annotation of Periplaneta americana reveal a comprehensive cockroach allergen profile.</title>
        <authorList>
            <person name="Wang L."/>
            <person name="Xiong Q."/>
            <person name="Saelim N."/>
            <person name="Wang L."/>
            <person name="Nong W."/>
            <person name="Wan A.T."/>
            <person name="Shi M."/>
            <person name="Liu X."/>
            <person name="Cao Q."/>
            <person name="Hui J.H.L."/>
            <person name="Sookrung N."/>
            <person name="Leung T.F."/>
            <person name="Tungtrongchitr A."/>
            <person name="Tsui S.K.W."/>
        </authorList>
    </citation>
    <scope>NUCLEOTIDE SEQUENCE [LARGE SCALE GENOMIC DNA]</scope>
    <source>
        <strain evidence="3">PWHHKU_190912</strain>
    </source>
</reference>
<evidence type="ECO:0000313" key="4">
    <source>
        <dbReference type="Proteomes" id="UP001148838"/>
    </source>
</evidence>
<evidence type="ECO:0000313" key="3">
    <source>
        <dbReference type="EMBL" id="KAJ4449243.1"/>
    </source>
</evidence>
<dbReference type="Pfam" id="PF13358">
    <property type="entry name" value="DDE_3"/>
    <property type="match status" value="1"/>
</dbReference>
<protein>
    <recommendedName>
        <fullName evidence="2">Tc1-like transposase DDE domain-containing protein</fullName>
    </recommendedName>
</protein>
<proteinExistence type="predicted"/>
<comment type="caution">
    <text evidence="3">The sequence shown here is derived from an EMBL/GenBank/DDBJ whole genome shotgun (WGS) entry which is preliminary data.</text>
</comment>
<dbReference type="Proteomes" id="UP001148838">
    <property type="component" value="Unassembled WGS sequence"/>
</dbReference>
<feature type="compositionally biased region" description="Basic and acidic residues" evidence="1">
    <location>
        <begin position="1"/>
        <end position="27"/>
    </location>
</feature>
<keyword evidence="4" id="KW-1185">Reference proteome</keyword>
<evidence type="ECO:0000256" key="1">
    <source>
        <dbReference type="SAM" id="MobiDB-lite"/>
    </source>
</evidence>
<dbReference type="InterPro" id="IPR038717">
    <property type="entry name" value="Tc1-like_DDE_dom"/>
</dbReference>
<accession>A0ABQ8TSF6</accession>
<evidence type="ECO:0000259" key="2">
    <source>
        <dbReference type="Pfam" id="PF13358"/>
    </source>
</evidence>
<name>A0ABQ8TSF6_PERAM</name>
<dbReference type="EMBL" id="JAJSOF020000003">
    <property type="protein sequence ID" value="KAJ4449243.1"/>
    <property type="molecule type" value="Genomic_DNA"/>
</dbReference>